<proteinExistence type="predicted"/>
<dbReference type="InterPro" id="IPR029058">
    <property type="entry name" value="AB_hydrolase_fold"/>
</dbReference>
<evidence type="ECO:0008006" key="3">
    <source>
        <dbReference type="Google" id="ProtNLM"/>
    </source>
</evidence>
<dbReference type="PROSITE" id="PS51257">
    <property type="entry name" value="PROKAR_LIPOPROTEIN"/>
    <property type="match status" value="1"/>
</dbReference>
<dbReference type="AlphaFoldDB" id="A0A177NMX9"/>
<dbReference type="SUPFAM" id="SSF53474">
    <property type="entry name" value="alpha/beta-Hydrolases"/>
    <property type="match status" value="1"/>
</dbReference>
<evidence type="ECO:0000313" key="2">
    <source>
        <dbReference type="Proteomes" id="UP000077857"/>
    </source>
</evidence>
<name>A0A177NMX9_9GAMM</name>
<evidence type="ECO:0000313" key="1">
    <source>
        <dbReference type="EMBL" id="OAI19182.1"/>
    </source>
</evidence>
<reference evidence="1 2" key="1">
    <citation type="submission" date="2016-03" db="EMBL/GenBank/DDBJ databases">
        <authorList>
            <person name="Ploux O."/>
        </authorList>
    </citation>
    <scope>NUCLEOTIDE SEQUENCE [LARGE SCALE GENOMIC DNA]</scope>
    <source>
        <strain evidence="1 2">R-45378</strain>
    </source>
</reference>
<dbReference type="Proteomes" id="UP000077857">
    <property type="component" value="Unassembled WGS sequence"/>
</dbReference>
<accession>A0A177NMX9</accession>
<comment type="caution">
    <text evidence="1">The sequence shown here is derived from an EMBL/GenBank/DDBJ whole genome shotgun (WGS) entry which is preliminary data.</text>
</comment>
<organism evidence="1 2">
    <name type="scientific">Methylomonas koyamae</name>
    <dbReference type="NCBI Taxonomy" id="702114"/>
    <lineage>
        <taxon>Bacteria</taxon>
        <taxon>Pseudomonadati</taxon>
        <taxon>Pseudomonadota</taxon>
        <taxon>Gammaproteobacteria</taxon>
        <taxon>Methylococcales</taxon>
        <taxon>Methylococcaceae</taxon>
        <taxon>Methylomonas</taxon>
    </lineage>
</organism>
<protein>
    <recommendedName>
        <fullName evidence="3">Esterase</fullName>
    </recommendedName>
</protein>
<dbReference type="RefSeq" id="WP_064039633.1">
    <property type="nucleotide sequence ID" value="NZ_LUUJ01000051.1"/>
</dbReference>
<sequence length="412" mass="46077">MKKSCLILLLLLAGCGPRDYFRTQVELTPCTRSANHDCQEASLLVDEDRGYALGFVEFDDEGRFYDARQAESVLHWLQNSSEPQYVVVYTHGWHHNASDTDFNVRRFKDSLQSIKQRHPGYRVVGLYLGWRGEILDTPYLRVLTFWNRRAVSERLGQGPFKDFLLQVERTVKTHSENRLLTIGHSLGALAMYNALQDEWLERLHRQGSGFGDLLLLVNPAIEARRFIELRQALPDSEPVSGEPAYPSLMVIGSEADNMTRSAFTWTRAVPALFEPGPDPGLAPELPEASPWELSTTAIGHYQPFLTHRLESAPGLTGNAACPAVVDGSAALAGNPQLLATAGDELPQLNQPSLRLQRLPVKSQAAPLWFVQTDKNVLPNHGFLNQKPFWCFAEHSLERTAGRIRAGQDGNVE</sequence>
<gene>
    <name evidence="1" type="ORF">A1507_07825</name>
</gene>
<dbReference type="OrthoDB" id="8437309at2"/>
<dbReference type="EMBL" id="LUUJ01000051">
    <property type="protein sequence ID" value="OAI19182.1"/>
    <property type="molecule type" value="Genomic_DNA"/>
</dbReference>